<sequence length="254" mass="26021">MDVKGLAAIVTGGASGLGRATAEALIAAGAKVTLLDVQEEKLKATAAEIGAVAAVCDVTSPESVQAALAVAREANGPVRINVNCAGVVHGGRIVGKNGPMDLAGFARTIQINLVGTFNVMSQCAAEMMTQDVLNADNERGLVVNTASIAAFDGQIGQAAYSASKGGVASLSLPAAREFAPKGIRVMCIAPGLFETPMMTGLPPDVYDSLIAKTLFPGRLGKASEYGRMVVQIAANPMLNGECIRLDGALRLEPR</sequence>
<dbReference type="PRINTS" id="PR00081">
    <property type="entry name" value="GDHRDH"/>
</dbReference>
<organism evidence="4 5">
    <name type="scientific">Novispirillum itersonii</name>
    <name type="common">Aquaspirillum itersonii</name>
    <dbReference type="NCBI Taxonomy" id="189"/>
    <lineage>
        <taxon>Bacteria</taxon>
        <taxon>Pseudomonadati</taxon>
        <taxon>Pseudomonadota</taxon>
        <taxon>Alphaproteobacteria</taxon>
        <taxon>Rhodospirillales</taxon>
        <taxon>Novispirillaceae</taxon>
        <taxon>Novispirillum</taxon>
    </lineage>
</organism>
<evidence type="ECO:0000313" key="5">
    <source>
        <dbReference type="Proteomes" id="UP000544872"/>
    </source>
</evidence>
<dbReference type="GO" id="GO:0016491">
    <property type="term" value="F:oxidoreductase activity"/>
    <property type="evidence" value="ECO:0007669"/>
    <property type="project" value="UniProtKB-KW"/>
</dbReference>
<keyword evidence="5" id="KW-1185">Reference proteome</keyword>
<dbReference type="InterPro" id="IPR036291">
    <property type="entry name" value="NAD(P)-bd_dom_sf"/>
</dbReference>
<dbReference type="InterPro" id="IPR057326">
    <property type="entry name" value="KR_dom"/>
</dbReference>
<protein>
    <submittedName>
        <fullName evidence="4">NAD(P)-dependent dehydrogenase (Short-subunit alcohol dehydrogenase family)</fullName>
    </submittedName>
</protein>
<evidence type="ECO:0000259" key="3">
    <source>
        <dbReference type="SMART" id="SM00822"/>
    </source>
</evidence>
<evidence type="ECO:0000256" key="2">
    <source>
        <dbReference type="RuleBase" id="RU000363"/>
    </source>
</evidence>
<evidence type="ECO:0000313" key="4">
    <source>
        <dbReference type="EMBL" id="MBB6210734.1"/>
    </source>
</evidence>
<proteinExistence type="inferred from homology"/>
<feature type="domain" description="Ketoreductase" evidence="3">
    <location>
        <begin position="6"/>
        <end position="191"/>
    </location>
</feature>
<dbReference type="EMBL" id="JACIIX010000007">
    <property type="protein sequence ID" value="MBB6210734.1"/>
    <property type="molecule type" value="Genomic_DNA"/>
</dbReference>
<evidence type="ECO:0000256" key="1">
    <source>
        <dbReference type="ARBA" id="ARBA00023002"/>
    </source>
</evidence>
<dbReference type="InterPro" id="IPR002347">
    <property type="entry name" value="SDR_fam"/>
</dbReference>
<dbReference type="RefSeq" id="WP_184263559.1">
    <property type="nucleotide sequence ID" value="NZ_JACIIX010000007.1"/>
</dbReference>
<dbReference type="PANTHER" id="PTHR43658">
    <property type="entry name" value="SHORT-CHAIN DEHYDROGENASE/REDUCTASE"/>
    <property type="match status" value="1"/>
</dbReference>
<accession>A0A7W9ZI79</accession>
<name>A0A7W9ZI79_NOVIT</name>
<dbReference type="SUPFAM" id="SSF51735">
    <property type="entry name" value="NAD(P)-binding Rossmann-fold domains"/>
    <property type="match status" value="1"/>
</dbReference>
<dbReference type="PRINTS" id="PR00080">
    <property type="entry name" value="SDRFAMILY"/>
</dbReference>
<comment type="caution">
    <text evidence="4">The sequence shown here is derived from an EMBL/GenBank/DDBJ whole genome shotgun (WGS) entry which is preliminary data.</text>
</comment>
<comment type="similarity">
    <text evidence="2">Belongs to the short-chain dehydrogenases/reductases (SDR) family.</text>
</comment>
<dbReference type="AlphaFoldDB" id="A0A7W9ZI79"/>
<dbReference type="PROSITE" id="PS00061">
    <property type="entry name" value="ADH_SHORT"/>
    <property type="match status" value="1"/>
</dbReference>
<reference evidence="4 5" key="1">
    <citation type="submission" date="2020-08" db="EMBL/GenBank/DDBJ databases">
        <title>Genomic Encyclopedia of Type Strains, Phase IV (KMG-IV): sequencing the most valuable type-strain genomes for metagenomic binning, comparative biology and taxonomic classification.</title>
        <authorList>
            <person name="Goeker M."/>
        </authorList>
    </citation>
    <scope>NUCLEOTIDE SEQUENCE [LARGE SCALE GENOMIC DNA]</scope>
    <source>
        <strain evidence="4 5">DSM 11590</strain>
    </source>
</reference>
<dbReference type="Pfam" id="PF00106">
    <property type="entry name" value="adh_short"/>
    <property type="match status" value="1"/>
</dbReference>
<gene>
    <name evidence="4" type="ORF">FHS48_002159</name>
</gene>
<keyword evidence="1" id="KW-0560">Oxidoreductase</keyword>
<dbReference type="InterPro" id="IPR020904">
    <property type="entry name" value="Sc_DH/Rdtase_CS"/>
</dbReference>
<dbReference type="Gene3D" id="3.40.50.720">
    <property type="entry name" value="NAD(P)-binding Rossmann-like Domain"/>
    <property type="match status" value="1"/>
</dbReference>
<dbReference type="SMART" id="SM00822">
    <property type="entry name" value="PKS_KR"/>
    <property type="match status" value="1"/>
</dbReference>
<dbReference type="PANTHER" id="PTHR43658:SF8">
    <property type="entry name" value="17-BETA-HYDROXYSTEROID DEHYDROGENASE 14-RELATED"/>
    <property type="match status" value="1"/>
</dbReference>
<dbReference type="Proteomes" id="UP000544872">
    <property type="component" value="Unassembled WGS sequence"/>
</dbReference>